<dbReference type="Proteomes" id="UP000664303">
    <property type="component" value="Unassembled WGS sequence"/>
</dbReference>
<evidence type="ECO:0000256" key="1">
    <source>
        <dbReference type="ARBA" id="ARBA00023125"/>
    </source>
</evidence>
<dbReference type="RefSeq" id="WP_206561909.1">
    <property type="nucleotide sequence ID" value="NZ_JAFKCZ010000015.1"/>
</dbReference>
<dbReference type="Gene3D" id="1.10.357.10">
    <property type="entry name" value="Tetracycline Repressor, domain 2"/>
    <property type="match status" value="1"/>
</dbReference>
<gene>
    <name evidence="4" type="ORF">JYP50_17800</name>
</gene>
<dbReference type="Pfam" id="PF17940">
    <property type="entry name" value="TetR_C_31"/>
    <property type="match status" value="1"/>
</dbReference>
<protein>
    <submittedName>
        <fullName evidence="4">TetR family transcriptional regulator</fullName>
    </submittedName>
</protein>
<keyword evidence="5" id="KW-1185">Reference proteome</keyword>
<organism evidence="4 5">
    <name type="scientific">Parahaliea mediterranea</name>
    <dbReference type="NCBI Taxonomy" id="651086"/>
    <lineage>
        <taxon>Bacteria</taxon>
        <taxon>Pseudomonadati</taxon>
        <taxon>Pseudomonadota</taxon>
        <taxon>Gammaproteobacteria</taxon>
        <taxon>Cellvibrionales</taxon>
        <taxon>Halieaceae</taxon>
        <taxon>Parahaliea</taxon>
    </lineage>
</organism>
<evidence type="ECO:0000313" key="5">
    <source>
        <dbReference type="Proteomes" id="UP000664303"/>
    </source>
</evidence>
<reference evidence="4" key="1">
    <citation type="submission" date="2021-02" db="EMBL/GenBank/DDBJ databases">
        <title>PHA producing bacteria isolated from coastal sediment in Guangdong, Shenzhen.</title>
        <authorList>
            <person name="Zheng W."/>
            <person name="Yu S."/>
            <person name="Huang Y."/>
        </authorList>
    </citation>
    <scope>NUCLEOTIDE SEQUENCE</scope>
    <source>
        <strain evidence="4">TN14-10</strain>
    </source>
</reference>
<evidence type="ECO:0000259" key="3">
    <source>
        <dbReference type="PROSITE" id="PS50977"/>
    </source>
</evidence>
<name>A0A939DHZ3_9GAMM</name>
<feature type="domain" description="HTH tetR-type" evidence="3">
    <location>
        <begin position="15"/>
        <end position="75"/>
    </location>
</feature>
<dbReference type="GO" id="GO:0003677">
    <property type="term" value="F:DNA binding"/>
    <property type="evidence" value="ECO:0007669"/>
    <property type="project" value="UniProtKB-UniRule"/>
</dbReference>
<dbReference type="AlphaFoldDB" id="A0A939DHZ3"/>
<feature type="DNA-binding region" description="H-T-H motif" evidence="2">
    <location>
        <begin position="38"/>
        <end position="57"/>
    </location>
</feature>
<dbReference type="InterPro" id="IPR009057">
    <property type="entry name" value="Homeodomain-like_sf"/>
</dbReference>
<keyword evidence="1 2" id="KW-0238">DNA-binding</keyword>
<dbReference type="InterPro" id="IPR001647">
    <property type="entry name" value="HTH_TetR"/>
</dbReference>
<accession>A0A939DHZ3</accession>
<evidence type="ECO:0000313" key="4">
    <source>
        <dbReference type="EMBL" id="MBN7798460.1"/>
    </source>
</evidence>
<dbReference type="EMBL" id="JAFKCZ010000015">
    <property type="protein sequence ID" value="MBN7798460.1"/>
    <property type="molecule type" value="Genomic_DNA"/>
</dbReference>
<comment type="caution">
    <text evidence="4">The sequence shown here is derived from an EMBL/GenBank/DDBJ whole genome shotgun (WGS) entry which is preliminary data.</text>
</comment>
<evidence type="ECO:0000256" key="2">
    <source>
        <dbReference type="PROSITE-ProRule" id="PRU00335"/>
    </source>
</evidence>
<proteinExistence type="predicted"/>
<dbReference type="SUPFAM" id="SSF46689">
    <property type="entry name" value="Homeodomain-like"/>
    <property type="match status" value="1"/>
</dbReference>
<sequence>MTASHQARPLRREGQRRRQQIIEATLQLIARDGIRAVRHRAVAAEAGVPLAATTYYFRDIGQLLRESFEHFAAQRAGSVDGVRGTIAAHLEGAQEVAGTDRTEFLAREVSDTLAGYVLGQAGARDDRAIELAFRHEARRDAGLRALSQEQERQFAEDIASLLALVGSADPAADAQITLGVIYWLEAEAAFADLAENEVRRVVTRHVRHMLGLVERAD</sequence>
<dbReference type="Pfam" id="PF00440">
    <property type="entry name" value="TetR_N"/>
    <property type="match status" value="1"/>
</dbReference>
<dbReference type="InterPro" id="IPR041583">
    <property type="entry name" value="TetR_C_31"/>
</dbReference>
<dbReference type="PROSITE" id="PS50977">
    <property type="entry name" value="HTH_TETR_2"/>
    <property type="match status" value="1"/>
</dbReference>